<dbReference type="GO" id="GO:0031267">
    <property type="term" value="F:small GTPase binding"/>
    <property type="evidence" value="ECO:0007669"/>
    <property type="project" value="InterPro"/>
</dbReference>
<dbReference type="InterPro" id="IPR002110">
    <property type="entry name" value="Ankyrin_rpt"/>
</dbReference>
<dbReference type="EMBL" id="MCOG01000117">
    <property type="protein sequence ID" value="ORY43204.1"/>
    <property type="molecule type" value="Genomic_DNA"/>
</dbReference>
<dbReference type="Proteomes" id="UP000193920">
    <property type="component" value="Unassembled WGS sequence"/>
</dbReference>
<dbReference type="InterPro" id="IPR001494">
    <property type="entry name" value="Importin-beta_N"/>
</dbReference>
<proteinExistence type="predicted"/>
<reference evidence="2 3" key="1">
    <citation type="submission" date="2016-08" db="EMBL/GenBank/DDBJ databases">
        <title>A Parts List for Fungal Cellulosomes Revealed by Comparative Genomics.</title>
        <authorList>
            <consortium name="DOE Joint Genome Institute"/>
            <person name="Haitjema C.H."/>
            <person name="Gilmore S.P."/>
            <person name="Henske J.K."/>
            <person name="Solomon K.V."/>
            <person name="De Groot R."/>
            <person name="Kuo A."/>
            <person name="Mondo S.J."/>
            <person name="Salamov A.A."/>
            <person name="Labutti K."/>
            <person name="Zhao Z."/>
            <person name="Chiniquy J."/>
            <person name="Barry K."/>
            <person name="Brewer H.M."/>
            <person name="Purvine S.O."/>
            <person name="Wright A.T."/>
            <person name="Boxma B."/>
            <person name="Van Alen T."/>
            <person name="Hackstein J.H."/>
            <person name="Baker S.E."/>
            <person name="Grigoriev I.V."/>
            <person name="O'Malley M.A."/>
        </authorList>
    </citation>
    <scope>NUCLEOTIDE SEQUENCE [LARGE SCALE GENOMIC DNA]</scope>
    <source>
        <strain evidence="2 3">G1</strain>
    </source>
</reference>
<evidence type="ECO:0000313" key="2">
    <source>
        <dbReference type="EMBL" id="ORY43204.1"/>
    </source>
</evidence>
<sequence length="183" mass="21502">MGAISSKIHKEKFNEYIINGDIEKIKLILKHAKKNQIKQTLNEINKTDGYNHSIGLVNDIVLDLNERDENGWYPFYFAADHNNTEMIKLLINYAEKHQTELILNEVDKTGRFPITVIINNHNNPEIIEIVKEYVVKNDITLRWEPINEKKEQDEISKEQEMTINEKKNELEEKLEKEKGVCNI</sequence>
<evidence type="ECO:0000313" key="3">
    <source>
        <dbReference type="Proteomes" id="UP000193920"/>
    </source>
</evidence>
<feature type="domain" description="Importin N-terminal" evidence="1">
    <location>
        <begin position="94"/>
        <end position="165"/>
    </location>
</feature>
<dbReference type="InterPro" id="IPR036770">
    <property type="entry name" value="Ankyrin_rpt-contain_sf"/>
</dbReference>
<dbReference type="AlphaFoldDB" id="A0A1Y2C8K0"/>
<accession>A0A1Y2C8K0</accession>
<keyword evidence="3" id="KW-1185">Reference proteome</keyword>
<name>A0A1Y2C8K0_9FUNG</name>
<dbReference type="PROSITE" id="PS50166">
    <property type="entry name" value="IMPORTIN_B_NT"/>
    <property type="match status" value="1"/>
</dbReference>
<dbReference type="OrthoDB" id="2155313at2759"/>
<protein>
    <recommendedName>
        <fullName evidence="1">Importin N-terminal domain-containing protein</fullName>
    </recommendedName>
</protein>
<evidence type="ECO:0000259" key="1">
    <source>
        <dbReference type="PROSITE" id="PS50166"/>
    </source>
</evidence>
<dbReference type="SUPFAM" id="SSF48403">
    <property type="entry name" value="Ankyrin repeat"/>
    <property type="match status" value="1"/>
</dbReference>
<organism evidence="2 3">
    <name type="scientific">Neocallimastix californiae</name>
    <dbReference type="NCBI Taxonomy" id="1754190"/>
    <lineage>
        <taxon>Eukaryota</taxon>
        <taxon>Fungi</taxon>
        <taxon>Fungi incertae sedis</taxon>
        <taxon>Chytridiomycota</taxon>
        <taxon>Chytridiomycota incertae sedis</taxon>
        <taxon>Neocallimastigomycetes</taxon>
        <taxon>Neocallimastigales</taxon>
        <taxon>Neocallimastigaceae</taxon>
        <taxon>Neocallimastix</taxon>
    </lineage>
</organism>
<dbReference type="GO" id="GO:0006886">
    <property type="term" value="P:intracellular protein transport"/>
    <property type="evidence" value="ECO:0007669"/>
    <property type="project" value="InterPro"/>
</dbReference>
<gene>
    <name evidence="2" type="ORF">LY90DRAFT_509840</name>
</gene>
<dbReference type="STRING" id="1754190.A0A1Y2C8K0"/>
<comment type="caution">
    <text evidence="2">The sequence shown here is derived from an EMBL/GenBank/DDBJ whole genome shotgun (WGS) entry which is preliminary data.</text>
</comment>
<dbReference type="Pfam" id="PF12796">
    <property type="entry name" value="Ank_2"/>
    <property type="match status" value="1"/>
</dbReference>
<dbReference type="Gene3D" id="1.25.40.20">
    <property type="entry name" value="Ankyrin repeat-containing domain"/>
    <property type="match status" value="1"/>
</dbReference>